<protein>
    <submittedName>
        <fullName evidence="1">Uncharacterized protein</fullName>
    </submittedName>
</protein>
<evidence type="ECO:0000313" key="1">
    <source>
        <dbReference type="EMBL" id="MBB2188414.1"/>
    </source>
</evidence>
<dbReference type="RefSeq" id="WP_183117614.1">
    <property type="nucleotide sequence ID" value="NZ_JABEQF010000001.1"/>
</dbReference>
<proteinExistence type="predicted"/>
<evidence type="ECO:0000313" key="2">
    <source>
        <dbReference type="Proteomes" id="UP000555756"/>
    </source>
</evidence>
<dbReference type="Proteomes" id="UP000555756">
    <property type="component" value="Unassembled WGS sequence"/>
</dbReference>
<dbReference type="EMBL" id="JABEQF010000001">
    <property type="protein sequence ID" value="MBB2188414.1"/>
    <property type="molecule type" value="Genomic_DNA"/>
</dbReference>
<dbReference type="AlphaFoldDB" id="A0A7W4PDI6"/>
<gene>
    <name evidence="1" type="ORF">HLH34_00335</name>
</gene>
<organism evidence="1 2">
    <name type="scientific">Gluconacetobacter azotocaptans</name>
    <dbReference type="NCBI Taxonomy" id="142834"/>
    <lineage>
        <taxon>Bacteria</taxon>
        <taxon>Pseudomonadati</taxon>
        <taxon>Pseudomonadota</taxon>
        <taxon>Alphaproteobacteria</taxon>
        <taxon>Acetobacterales</taxon>
        <taxon>Acetobacteraceae</taxon>
        <taxon>Gluconacetobacter</taxon>
    </lineage>
</organism>
<name>A0A7W4PDI6_9PROT</name>
<reference evidence="1 2" key="1">
    <citation type="submission" date="2020-04" db="EMBL/GenBank/DDBJ databases">
        <title>Description of novel Gluconacetobacter.</title>
        <authorList>
            <person name="Sombolestani A."/>
        </authorList>
    </citation>
    <scope>NUCLEOTIDE SEQUENCE [LARGE SCALE GENOMIC DNA]</scope>
    <source>
        <strain evidence="1 2">LMG 21311</strain>
    </source>
</reference>
<comment type="caution">
    <text evidence="1">The sequence shown here is derived from an EMBL/GenBank/DDBJ whole genome shotgun (WGS) entry which is preliminary data.</text>
</comment>
<accession>A0A7W4PDI6</accession>
<keyword evidence="2" id="KW-1185">Reference proteome</keyword>
<sequence>MAQMYSNKRLMIRYASPPPHEGHVAGRHDVPCDYRGTAAFAALRRLQTGIGYSVGTFHGTSMPQARACQNTPC</sequence>